<gene>
    <name evidence="1" type="ORF">DSAG12_03785</name>
</gene>
<organism evidence="1 2">
    <name type="scientific">Promethearchaeum syntrophicum</name>
    <dbReference type="NCBI Taxonomy" id="2594042"/>
    <lineage>
        <taxon>Archaea</taxon>
        <taxon>Promethearchaeati</taxon>
        <taxon>Promethearchaeota</taxon>
        <taxon>Promethearchaeia</taxon>
        <taxon>Promethearchaeales</taxon>
        <taxon>Promethearchaeaceae</taxon>
        <taxon>Promethearchaeum</taxon>
    </lineage>
</organism>
<reference evidence="1 2" key="2">
    <citation type="journal article" date="2024" name="Int. J. Syst. Evol. Microbiol.">
        <title>Promethearchaeum syntrophicum gen. nov., sp. nov., an anaerobic, obligately syntrophic archaeon, the first isolate of the lineage 'Asgard' archaea, and proposal of the new archaeal phylum Promethearchaeota phyl. nov. and kingdom Promethearchaeati regn. nov.</title>
        <authorList>
            <person name="Imachi H."/>
            <person name="Nobu M.K."/>
            <person name="Kato S."/>
            <person name="Takaki Y."/>
            <person name="Miyazaki M."/>
            <person name="Miyata M."/>
            <person name="Ogawara M."/>
            <person name="Saito Y."/>
            <person name="Sakai S."/>
            <person name="Tahara Y.O."/>
            <person name="Takano Y."/>
            <person name="Tasumi E."/>
            <person name="Uematsu K."/>
            <person name="Yoshimura T."/>
            <person name="Itoh T."/>
            <person name="Ohkuma M."/>
            <person name="Takai K."/>
        </authorList>
    </citation>
    <scope>NUCLEOTIDE SEQUENCE [LARGE SCALE GENOMIC DNA]</scope>
    <source>
        <strain evidence="1 2">MK-D1</strain>
    </source>
</reference>
<evidence type="ECO:0000313" key="1">
    <source>
        <dbReference type="EMBL" id="QEE17947.2"/>
    </source>
</evidence>
<keyword evidence="2" id="KW-1185">Reference proteome</keyword>
<proteinExistence type="predicted"/>
<evidence type="ECO:0000313" key="2">
    <source>
        <dbReference type="Proteomes" id="UP000321408"/>
    </source>
</evidence>
<protein>
    <submittedName>
        <fullName evidence="1">DUF5320 domain-containing protein</fullName>
    </submittedName>
</protein>
<dbReference type="EMBL" id="CP042905">
    <property type="protein sequence ID" value="QEE17947.2"/>
    <property type="molecule type" value="Genomic_DNA"/>
</dbReference>
<name>A0A5B9DH07_9ARCH</name>
<dbReference type="AlphaFoldDB" id="A0A5B9DH07"/>
<dbReference type="Pfam" id="PF17253">
    <property type="entry name" value="DUF5320"/>
    <property type="match status" value="1"/>
</dbReference>
<dbReference type="KEGG" id="psyt:DSAG12_03785"/>
<reference evidence="1 2" key="1">
    <citation type="journal article" date="2020" name="Nature">
        <title>Isolation of an archaeon at the prokaryote-eukaryote interface.</title>
        <authorList>
            <person name="Imachi H."/>
            <person name="Nobu M.K."/>
            <person name="Nakahara N."/>
            <person name="Morono Y."/>
            <person name="Ogawara M."/>
            <person name="Takaki Y."/>
            <person name="Takano Y."/>
            <person name="Uematsu K."/>
            <person name="Ikuta T."/>
            <person name="Ito M."/>
            <person name="Matsui Y."/>
            <person name="Miyazaki M."/>
            <person name="Murata K."/>
            <person name="Saito Y."/>
            <person name="Sakai S."/>
            <person name="Song C."/>
            <person name="Tasumi E."/>
            <person name="Yamanaka Y."/>
            <person name="Yamaguchi T."/>
            <person name="Kamagata Y."/>
            <person name="Tamaki H."/>
            <person name="Takai K."/>
        </authorList>
    </citation>
    <scope>NUCLEOTIDE SEQUENCE [LARGE SCALE GENOMIC DNA]</scope>
    <source>
        <strain evidence="1 2">MK-D1</strain>
    </source>
</reference>
<sequence>MPRGDRTGPNGFGPRTGRGLGYCSGYSTPGYLTDNGMGMGRGYGGRGGGRGYGRGQGYGRGWNAYPPVNYSPIYPAPVSFDEETYTKNLENQVKYLEDSLKAVKEQLDAQKAKKSE</sequence>
<accession>A0A5B9DH07</accession>
<dbReference type="InterPro" id="IPR035205">
    <property type="entry name" value="DUF5320"/>
</dbReference>
<dbReference type="Proteomes" id="UP000321408">
    <property type="component" value="Chromosome"/>
</dbReference>